<dbReference type="InterPro" id="IPR028994">
    <property type="entry name" value="Integrin_alpha_N"/>
</dbReference>
<name>A0A814UTS8_9BILA</name>
<gene>
    <name evidence="3" type="ORF">PYM288_LOCUS23708</name>
</gene>
<accession>A0A814UTS8</accession>
<dbReference type="Proteomes" id="UP000663854">
    <property type="component" value="Unassembled WGS sequence"/>
</dbReference>
<dbReference type="Gene3D" id="2.130.10.130">
    <property type="entry name" value="Integrin alpha, N-terminal"/>
    <property type="match status" value="1"/>
</dbReference>
<dbReference type="SUPFAM" id="SSF69318">
    <property type="entry name" value="Integrin alpha N-terminal domain"/>
    <property type="match status" value="2"/>
</dbReference>
<dbReference type="InterPro" id="IPR036397">
    <property type="entry name" value="RNaseH_sf"/>
</dbReference>
<reference evidence="3" key="1">
    <citation type="submission" date="2021-02" db="EMBL/GenBank/DDBJ databases">
        <authorList>
            <person name="Nowell W R."/>
        </authorList>
    </citation>
    <scope>NUCLEOTIDE SEQUENCE</scope>
</reference>
<protein>
    <submittedName>
        <fullName evidence="3">Uncharacterized protein</fullName>
    </submittedName>
</protein>
<dbReference type="Gene3D" id="2.30.30.100">
    <property type="match status" value="5"/>
</dbReference>
<evidence type="ECO:0000256" key="2">
    <source>
        <dbReference type="SAM" id="SignalP"/>
    </source>
</evidence>
<dbReference type="EMBL" id="CAJNOH010001126">
    <property type="protein sequence ID" value="CAF1179176.1"/>
    <property type="molecule type" value="Genomic_DNA"/>
</dbReference>
<evidence type="ECO:0000313" key="4">
    <source>
        <dbReference type="Proteomes" id="UP000663854"/>
    </source>
</evidence>
<dbReference type="PANTHER" id="PTHR46580">
    <property type="entry name" value="SENSOR KINASE-RELATED"/>
    <property type="match status" value="1"/>
</dbReference>
<dbReference type="Gene3D" id="3.30.420.10">
    <property type="entry name" value="Ribonuclease H-like superfamily/Ribonuclease H"/>
    <property type="match status" value="1"/>
</dbReference>
<feature type="chain" id="PRO_5032985046" evidence="2">
    <location>
        <begin position="22"/>
        <end position="744"/>
    </location>
</feature>
<dbReference type="PANTHER" id="PTHR46580:SF4">
    <property type="entry name" value="ATP_GTP-BINDING PROTEIN"/>
    <property type="match status" value="1"/>
</dbReference>
<dbReference type="InterPro" id="IPR013517">
    <property type="entry name" value="FG-GAP"/>
</dbReference>
<sequence>MFISIAIVVGILVICFTSPKSQVPKCELNFKATARNPIDYNYDPRSVAMGDFNNDTCAASPYSIGIGDFNNDNRMDLVVTNHGTNNMALLVGYGNGTFTNPKMYSTGSSSSISIAIGDLNRDNRSDIAIINNDTSTISIMLGYDEFFPIQATYSTGTNPYSVAVGDFNNDIRLDIVVTNLNNNTVSVLLGYGNGSFADQVTYSTGAGPISVAVGDLNNDNQLDIVVVNFYDDTVSVFMGYDNGSFANQTKYSTGSSPWSAAVDDFNNDTYLDIVVANYGGNTINVLLGYGNGSFANQMTYSTGSNAQSVAVGDLNNDTRLDIVVVNYGDNTISILLGYGNGSFANQTTYSTGSNPCLLDIVVVNYGSNNIGLLLGHGTGTFGNQMVLSTGLNSNPYTMAIRDFNKDGQADIAVTNYGSKNLVMFLGSGNGTFENRGSYGVDFDFAPLVIGAGSFNKDGRSEIFVAYDGIGHLYSSWKAKDITTFALQTENPLCYTTRNALRRKVWRILKRNKVKHLPKSSAPRTTTTIEYIQAEVKSSLKLKWWKQQTVQKLTTNQKVQRIIIAKRLSKKYGTKKKHKLYEWIYLLNTDFSNTFTLIPQYNQHNECVYAESTSDTRYELKTKSKQKFHITVMFWGGISYQGLFSKKSPIFIDECLELIRPEGDNRHKKMYFIGDRYAKFIRTTMVKKAPAELDDLQNVIFQDDQDRIQKMQVVLGAVKHFIFINRIEPIDCATKLADVWSIENV</sequence>
<dbReference type="AlphaFoldDB" id="A0A814UTS8"/>
<evidence type="ECO:0000256" key="1">
    <source>
        <dbReference type="ARBA" id="ARBA00022729"/>
    </source>
</evidence>
<proteinExistence type="predicted"/>
<dbReference type="GO" id="GO:0003676">
    <property type="term" value="F:nucleic acid binding"/>
    <property type="evidence" value="ECO:0007669"/>
    <property type="project" value="InterPro"/>
</dbReference>
<evidence type="ECO:0000313" key="3">
    <source>
        <dbReference type="EMBL" id="CAF1179176.1"/>
    </source>
</evidence>
<feature type="signal peptide" evidence="2">
    <location>
        <begin position="1"/>
        <end position="21"/>
    </location>
</feature>
<comment type="caution">
    <text evidence="3">The sequence shown here is derived from an EMBL/GenBank/DDBJ whole genome shotgun (WGS) entry which is preliminary data.</text>
</comment>
<keyword evidence="1 2" id="KW-0732">Signal</keyword>
<organism evidence="3 4">
    <name type="scientific">Rotaria sordida</name>
    <dbReference type="NCBI Taxonomy" id="392033"/>
    <lineage>
        <taxon>Eukaryota</taxon>
        <taxon>Metazoa</taxon>
        <taxon>Spiralia</taxon>
        <taxon>Gnathifera</taxon>
        <taxon>Rotifera</taxon>
        <taxon>Eurotatoria</taxon>
        <taxon>Bdelloidea</taxon>
        <taxon>Philodinida</taxon>
        <taxon>Philodinidae</taxon>
        <taxon>Rotaria</taxon>
    </lineage>
</organism>
<dbReference type="Pfam" id="PF13517">
    <property type="entry name" value="FG-GAP_3"/>
    <property type="match status" value="4"/>
</dbReference>